<dbReference type="AlphaFoldDB" id="A0A8J2EAE9"/>
<proteinExistence type="predicted"/>
<protein>
    <recommendedName>
        <fullName evidence="1">Mutator-like transposase domain-containing protein</fullName>
    </recommendedName>
</protein>
<comment type="caution">
    <text evidence="2">The sequence shown here is derived from an EMBL/GenBank/DDBJ whole genome shotgun (WGS) entry which is preliminary data.</text>
</comment>
<reference evidence="2" key="1">
    <citation type="submission" date="2021-04" db="EMBL/GenBank/DDBJ databases">
        <authorList>
            <person name="Chebbi M.A.C M."/>
        </authorList>
    </citation>
    <scope>NUCLEOTIDE SEQUENCE</scope>
</reference>
<evidence type="ECO:0000313" key="2">
    <source>
        <dbReference type="EMBL" id="CAG5073567.1"/>
    </source>
</evidence>
<sequence>MSNANQFRHKGRFAKKSIINWKNNISKSAKKLKEEYKNLGVQLPNRQRIVDLDKLAAEMWCTTCDWPLSFRFLIQEDICGVASVFHLKCPKCKEIRLVKSSASEGKSTRSKYHVNFKLALVVLDGGIEETQLNTILSALNLPPVDHNLIKRYERLVGPATETVTKENCHDALKVEEELKILNEG</sequence>
<feature type="domain" description="Mutator-like transposase" evidence="1">
    <location>
        <begin position="47"/>
        <end position="179"/>
    </location>
</feature>
<dbReference type="OrthoDB" id="7698403at2759"/>
<dbReference type="EMBL" id="CAJNRD030001114">
    <property type="protein sequence ID" value="CAG5073567.1"/>
    <property type="molecule type" value="Genomic_DNA"/>
</dbReference>
<organism evidence="2 3">
    <name type="scientific">Cotesia congregata</name>
    <name type="common">Parasitoid wasp</name>
    <name type="synonym">Apanteles congregatus</name>
    <dbReference type="NCBI Taxonomy" id="51543"/>
    <lineage>
        <taxon>Eukaryota</taxon>
        <taxon>Metazoa</taxon>
        <taxon>Ecdysozoa</taxon>
        <taxon>Arthropoda</taxon>
        <taxon>Hexapoda</taxon>
        <taxon>Insecta</taxon>
        <taxon>Pterygota</taxon>
        <taxon>Neoptera</taxon>
        <taxon>Endopterygota</taxon>
        <taxon>Hymenoptera</taxon>
        <taxon>Apocrita</taxon>
        <taxon>Ichneumonoidea</taxon>
        <taxon>Braconidae</taxon>
        <taxon>Microgastrinae</taxon>
        <taxon>Cotesia</taxon>
    </lineage>
</organism>
<keyword evidence="3" id="KW-1185">Reference proteome</keyword>
<dbReference type="Proteomes" id="UP000786811">
    <property type="component" value="Unassembled WGS sequence"/>
</dbReference>
<dbReference type="InterPro" id="IPR049012">
    <property type="entry name" value="Mutator_transp_dom"/>
</dbReference>
<evidence type="ECO:0000259" key="1">
    <source>
        <dbReference type="Pfam" id="PF20700"/>
    </source>
</evidence>
<name>A0A8J2EAE9_COTCN</name>
<evidence type="ECO:0000313" key="3">
    <source>
        <dbReference type="Proteomes" id="UP000786811"/>
    </source>
</evidence>
<gene>
    <name evidence="2" type="ORF">HICCMSTLAB_LOCUS500</name>
</gene>
<accession>A0A8J2EAE9</accession>
<dbReference type="Pfam" id="PF20700">
    <property type="entry name" value="Mutator"/>
    <property type="match status" value="1"/>
</dbReference>